<keyword evidence="13" id="KW-0067">ATP-binding</keyword>
<dbReference type="NCBIfam" id="TIGR00229">
    <property type="entry name" value="sensory_box"/>
    <property type="match status" value="3"/>
</dbReference>
<evidence type="ECO:0000256" key="7">
    <source>
        <dbReference type="ARBA" id="ARBA00022630"/>
    </source>
</evidence>
<gene>
    <name evidence="19" type="ORF">HU230_34250</name>
</gene>
<evidence type="ECO:0000256" key="10">
    <source>
        <dbReference type="ARBA" id="ARBA00022737"/>
    </source>
</evidence>
<dbReference type="InterPro" id="IPR036890">
    <property type="entry name" value="HATPase_C_sf"/>
</dbReference>
<evidence type="ECO:0000256" key="15">
    <source>
        <dbReference type="ARBA" id="ARBA00023026"/>
    </source>
</evidence>
<dbReference type="InterPro" id="IPR013655">
    <property type="entry name" value="PAS_fold_3"/>
</dbReference>
<evidence type="ECO:0000259" key="18">
    <source>
        <dbReference type="PROSITE" id="PS50113"/>
    </source>
</evidence>
<organism evidence="19">
    <name type="scientific">Bradyrhizobium quebecense</name>
    <dbReference type="NCBI Taxonomy" id="2748629"/>
    <lineage>
        <taxon>Bacteria</taxon>
        <taxon>Pseudomonadati</taxon>
        <taxon>Pseudomonadota</taxon>
        <taxon>Alphaproteobacteria</taxon>
        <taxon>Hyphomicrobiales</taxon>
        <taxon>Nitrobacteraceae</taxon>
        <taxon>Bradyrhizobium</taxon>
    </lineage>
</organism>
<keyword evidence="12" id="KW-0418">Kinase</keyword>
<dbReference type="PROSITE" id="PS50112">
    <property type="entry name" value="PAS"/>
    <property type="match status" value="2"/>
</dbReference>
<sequence>MHRLLRQLQAREAELALIHRIAGIGGVEVDLRDGFRNRRSPEYLIIHGLPPTAANETHEDWVARIHPEDRTRVESQFLDSLASTASDYSAEYRIIRPSDGRTRWVRVAAQIDRDTDGRPIRLIGAHFDVTDAKLAEQALRESEERFRTIANSAPIPMWVTKLDGDRSFVNQAYTEFFELNYEEALRLDWRARVHPEDAERILKAEQLRKLVPVSRDPPKNLFAVEIRILRTNGDWRWIKAVSQPRFDEHGEHVGFIGVALDITTAKQAEIELRSSEERFRLMVENAPVMIWMSDAAGKCVQLNQMLREFWGVSAQGVPEFDWSDTLHPEDRASVVSKVSCALNARSDFELKARYLDAKGRYRMLETRAHPRFSTSGEFMGMIGANVDVTERDEAEKARELLVDELNHRVKNTLSIVQAIAHQTFRNNADPIEARHAFEGRLIALGHAHDLLTHANWENASLAELAETTLDAKGTNANRISLAGPRVLLTPKQAVSIAMALHELCTNARKYGALSKDEGRVQVDWRRTSGAGAQLGIIWQEVGGPVVSPPARRGFGSTLLERTLAHDLDGEVTVKFDPEGLLCRIALPLDGAVAGLGD</sequence>
<protein>
    <recommendedName>
        <fullName evidence="3">Blue-light-activated histidine kinase</fullName>
        <ecNumber evidence="2">2.7.13.3</ecNumber>
    </recommendedName>
</protein>
<evidence type="ECO:0000256" key="1">
    <source>
        <dbReference type="ARBA" id="ARBA00000085"/>
    </source>
</evidence>
<evidence type="ECO:0000256" key="13">
    <source>
        <dbReference type="ARBA" id="ARBA00022840"/>
    </source>
</evidence>
<dbReference type="GO" id="GO:0009881">
    <property type="term" value="F:photoreceptor activity"/>
    <property type="evidence" value="ECO:0007669"/>
    <property type="project" value="UniProtKB-KW"/>
</dbReference>
<evidence type="ECO:0000313" key="19">
    <source>
        <dbReference type="EMBL" id="NVL10628.1"/>
    </source>
</evidence>
<dbReference type="SMART" id="SM00091">
    <property type="entry name" value="PAS"/>
    <property type="match status" value="2"/>
</dbReference>
<dbReference type="InterPro" id="IPR035965">
    <property type="entry name" value="PAS-like_dom_sf"/>
</dbReference>
<keyword evidence="4" id="KW-0600">Photoreceptor protein</keyword>
<feature type="domain" description="PAS" evidence="17">
    <location>
        <begin position="142"/>
        <end position="214"/>
    </location>
</feature>
<keyword evidence="9" id="KW-0808">Transferase</keyword>
<keyword evidence="14" id="KW-0157">Chromophore</keyword>
<keyword evidence="6" id="KW-0716">Sensory transduction</keyword>
<keyword evidence="10" id="KW-0677">Repeat</keyword>
<name>A0A973WT50_9BRAD</name>
<keyword evidence="7" id="KW-0285">Flavoprotein</keyword>
<evidence type="ECO:0000256" key="3">
    <source>
        <dbReference type="ARBA" id="ARBA00021740"/>
    </source>
</evidence>
<keyword evidence="8" id="KW-0288">FMN</keyword>
<dbReference type="GO" id="GO:0006355">
    <property type="term" value="P:regulation of DNA-templated transcription"/>
    <property type="evidence" value="ECO:0007669"/>
    <property type="project" value="InterPro"/>
</dbReference>
<dbReference type="InterPro" id="IPR013767">
    <property type="entry name" value="PAS_fold"/>
</dbReference>
<dbReference type="SUPFAM" id="SSF55785">
    <property type="entry name" value="PYP-like sensor domain (PAS domain)"/>
    <property type="match status" value="3"/>
</dbReference>
<dbReference type="Pfam" id="PF00989">
    <property type="entry name" value="PAS"/>
    <property type="match status" value="1"/>
</dbReference>
<evidence type="ECO:0000256" key="11">
    <source>
        <dbReference type="ARBA" id="ARBA00022741"/>
    </source>
</evidence>
<evidence type="ECO:0000256" key="9">
    <source>
        <dbReference type="ARBA" id="ARBA00022679"/>
    </source>
</evidence>
<dbReference type="PANTHER" id="PTHR41523">
    <property type="entry name" value="TWO-COMPONENT SYSTEM SENSOR PROTEIN"/>
    <property type="match status" value="1"/>
</dbReference>
<dbReference type="EMBL" id="JABWSX010000001">
    <property type="protein sequence ID" value="NVL10628.1"/>
    <property type="molecule type" value="Genomic_DNA"/>
</dbReference>
<dbReference type="SMART" id="SM00086">
    <property type="entry name" value="PAC"/>
    <property type="match status" value="3"/>
</dbReference>
<dbReference type="InterPro" id="IPR001610">
    <property type="entry name" value="PAC"/>
</dbReference>
<evidence type="ECO:0000256" key="14">
    <source>
        <dbReference type="ARBA" id="ARBA00022991"/>
    </source>
</evidence>
<dbReference type="InterPro" id="IPR000700">
    <property type="entry name" value="PAS-assoc_C"/>
</dbReference>
<evidence type="ECO:0000256" key="8">
    <source>
        <dbReference type="ARBA" id="ARBA00022643"/>
    </source>
</evidence>
<evidence type="ECO:0000256" key="6">
    <source>
        <dbReference type="ARBA" id="ARBA00022606"/>
    </source>
</evidence>
<evidence type="ECO:0000256" key="16">
    <source>
        <dbReference type="ARBA" id="ARBA00023170"/>
    </source>
</evidence>
<comment type="catalytic activity">
    <reaction evidence="1">
        <text>ATP + protein L-histidine = ADP + protein N-phospho-L-histidine.</text>
        <dbReference type="EC" id="2.7.13.3"/>
    </reaction>
</comment>
<accession>A0A973WT50</accession>
<dbReference type="RefSeq" id="WP_176533731.1">
    <property type="nucleotide sequence ID" value="NZ_CP088022.1"/>
</dbReference>
<proteinExistence type="predicted"/>
<evidence type="ECO:0000259" key="17">
    <source>
        <dbReference type="PROSITE" id="PS50112"/>
    </source>
</evidence>
<dbReference type="Gene3D" id="3.30.565.10">
    <property type="entry name" value="Histidine kinase-like ATPase, C-terminal domain"/>
    <property type="match status" value="1"/>
</dbReference>
<evidence type="ECO:0000256" key="2">
    <source>
        <dbReference type="ARBA" id="ARBA00012438"/>
    </source>
</evidence>
<dbReference type="Pfam" id="PF08447">
    <property type="entry name" value="PAS_3"/>
    <property type="match status" value="2"/>
</dbReference>
<evidence type="ECO:0000256" key="4">
    <source>
        <dbReference type="ARBA" id="ARBA00022543"/>
    </source>
</evidence>
<dbReference type="CDD" id="cd00130">
    <property type="entry name" value="PAS"/>
    <property type="match status" value="3"/>
</dbReference>
<dbReference type="Gene3D" id="3.30.450.20">
    <property type="entry name" value="PAS domain"/>
    <property type="match status" value="3"/>
</dbReference>
<keyword evidence="16" id="KW-0675">Receptor</keyword>
<dbReference type="EC" id="2.7.13.3" evidence="2"/>
<feature type="domain" description="PAC" evidence="18">
    <location>
        <begin position="348"/>
        <end position="400"/>
    </location>
</feature>
<evidence type="ECO:0000256" key="12">
    <source>
        <dbReference type="ARBA" id="ARBA00022777"/>
    </source>
</evidence>
<dbReference type="Gene3D" id="2.10.70.100">
    <property type="match status" value="1"/>
</dbReference>
<keyword evidence="15" id="KW-0843">Virulence</keyword>
<reference evidence="19" key="1">
    <citation type="submission" date="2020-06" db="EMBL/GenBank/DDBJ databases">
        <title>Whole Genome Sequence of Bradyrhizobium sp. Strain 66S1MB.</title>
        <authorList>
            <person name="Bromfield E."/>
            <person name="Cloutier S."/>
        </authorList>
    </citation>
    <scope>NUCLEOTIDE SEQUENCE</scope>
    <source>
        <strain evidence="19">66S1MB</strain>
    </source>
</reference>
<dbReference type="SUPFAM" id="SSF55874">
    <property type="entry name" value="ATPase domain of HSP90 chaperone/DNA topoisomerase II/histidine kinase"/>
    <property type="match status" value="1"/>
</dbReference>
<dbReference type="PANTHER" id="PTHR41523:SF7">
    <property type="entry name" value="HISTIDINE KINASE"/>
    <property type="match status" value="1"/>
</dbReference>
<keyword evidence="5" id="KW-0597">Phosphoprotein</keyword>
<dbReference type="GO" id="GO:0005524">
    <property type="term" value="F:ATP binding"/>
    <property type="evidence" value="ECO:0007669"/>
    <property type="project" value="UniProtKB-KW"/>
</dbReference>
<evidence type="ECO:0000256" key="5">
    <source>
        <dbReference type="ARBA" id="ARBA00022553"/>
    </source>
</evidence>
<dbReference type="Pfam" id="PF07536">
    <property type="entry name" value="HWE_HK"/>
    <property type="match status" value="1"/>
</dbReference>
<comment type="caution">
    <text evidence="19">The sequence shown here is derived from an EMBL/GenBank/DDBJ whole genome shotgun (WGS) entry which is preliminary data.</text>
</comment>
<dbReference type="GO" id="GO:0004673">
    <property type="term" value="F:protein histidine kinase activity"/>
    <property type="evidence" value="ECO:0007669"/>
    <property type="project" value="UniProtKB-EC"/>
</dbReference>
<feature type="domain" description="PAC" evidence="18">
    <location>
        <begin position="222"/>
        <end position="274"/>
    </location>
</feature>
<dbReference type="InterPro" id="IPR011102">
    <property type="entry name" value="Sig_transdc_His_kinase_HWE"/>
</dbReference>
<keyword evidence="11" id="KW-0547">Nucleotide-binding</keyword>
<dbReference type="AlphaFoldDB" id="A0A973WT50"/>
<feature type="domain" description="PAS" evidence="17">
    <location>
        <begin position="275"/>
        <end position="345"/>
    </location>
</feature>
<feature type="domain" description="PAC" evidence="18">
    <location>
        <begin position="88"/>
        <end position="141"/>
    </location>
</feature>
<dbReference type="InterPro" id="IPR000014">
    <property type="entry name" value="PAS"/>
</dbReference>
<dbReference type="SMART" id="SM00911">
    <property type="entry name" value="HWE_HK"/>
    <property type="match status" value="1"/>
</dbReference>
<dbReference type="PROSITE" id="PS50113">
    <property type="entry name" value="PAC"/>
    <property type="match status" value="3"/>
</dbReference>